<keyword evidence="5" id="KW-1015">Disulfide bond</keyword>
<dbReference type="InterPro" id="IPR001461">
    <property type="entry name" value="Aspartic_peptidase_A1"/>
</dbReference>
<evidence type="ECO:0000256" key="6">
    <source>
        <dbReference type="SAM" id="Phobius"/>
    </source>
</evidence>
<keyword evidence="2" id="KW-0645">Protease</keyword>
<comment type="caution">
    <text evidence="8">The sequence shown here is derived from an EMBL/GenBank/DDBJ whole genome shotgun (WGS) entry which is preliminary data.</text>
</comment>
<dbReference type="CDD" id="cd05471">
    <property type="entry name" value="pepsin_like"/>
    <property type="match status" value="1"/>
</dbReference>
<keyword evidence="6" id="KW-1133">Transmembrane helix</keyword>
<keyword evidence="9" id="KW-1185">Reference proteome</keyword>
<dbReference type="Proteomes" id="UP001162131">
    <property type="component" value="Unassembled WGS sequence"/>
</dbReference>
<dbReference type="PRINTS" id="PR00792">
    <property type="entry name" value="PEPSIN"/>
</dbReference>
<dbReference type="EMBL" id="CAJZBQ010000036">
    <property type="protein sequence ID" value="CAG9324301.1"/>
    <property type="molecule type" value="Genomic_DNA"/>
</dbReference>
<evidence type="ECO:0000256" key="3">
    <source>
        <dbReference type="ARBA" id="ARBA00022750"/>
    </source>
</evidence>
<dbReference type="PANTHER" id="PTHR47966:SF51">
    <property type="entry name" value="BETA-SITE APP-CLEAVING ENZYME, ISOFORM A-RELATED"/>
    <property type="match status" value="1"/>
</dbReference>
<dbReference type="GO" id="GO:0004190">
    <property type="term" value="F:aspartic-type endopeptidase activity"/>
    <property type="evidence" value="ECO:0007669"/>
    <property type="project" value="UniProtKB-KW"/>
</dbReference>
<accession>A0AAU9JRD4</accession>
<proteinExistence type="inferred from homology"/>
<keyword evidence="3" id="KW-0064">Aspartyl protease</keyword>
<dbReference type="InterPro" id="IPR033121">
    <property type="entry name" value="PEPTIDASE_A1"/>
</dbReference>
<feature type="transmembrane region" description="Helical" evidence="6">
    <location>
        <begin position="279"/>
        <end position="298"/>
    </location>
</feature>
<evidence type="ECO:0000313" key="8">
    <source>
        <dbReference type="EMBL" id="CAG9324301.1"/>
    </source>
</evidence>
<dbReference type="GO" id="GO:0006508">
    <property type="term" value="P:proteolysis"/>
    <property type="evidence" value="ECO:0007669"/>
    <property type="project" value="UniProtKB-KW"/>
</dbReference>
<evidence type="ECO:0000259" key="7">
    <source>
        <dbReference type="PROSITE" id="PS51767"/>
    </source>
</evidence>
<dbReference type="AlphaFoldDB" id="A0AAU9JRD4"/>
<gene>
    <name evidence="8" type="ORF">BSTOLATCC_MIC36095</name>
</gene>
<sequence length="317" mass="35889">MQIKNQNFILANQNDGYDGAFFDGVLGLEYNFTMGYLTFFDRLHSSKQISNKIFSIYLSDNGFQGSGYDTSTIIFGGYDLFYAQNKEIKFLNLTDRAGRWSVPLSEVKLDDFVISTKPSKAFFDVGASVIYAPKTEFDNIASKIAELGSCWHERGHFVCDCSNYSINKYPSISFSLGLGTVESFSLDPQNYFLKHDSYCYLLFGVGDYESWTFGSVFLRKYYTIFDAENGRIGLVLASQELGYPTIEALEADSKSLDADKIKNIDIKTEKALEYRYENISYWAITGILLICVSGFVCLSSKMSKGYDEEAYYQKINA</sequence>
<dbReference type="InterPro" id="IPR034164">
    <property type="entry name" value="Pepsin-like_dom"/>
</dbReference>
<protein>
    <recommendedName>
        <fullName evidence="7">Peptidase A1 domain-containing protein</fullName>
    </recommendedName>
</protein>
<dbReference type="PROSITE" id="PS51767">
    <property type="entry name" value="PEPTIDASE_A1"/>
    <property type="match status" value="1"/>
</dbReference>
<keyword evidence="6" id="KW-0812">Transmembrane</keyword>
<name>A0AAU9JRD4_9CILI</name>
<feature type="domain" description="Peptidase A1" evidence="7">
    <location>
        <begin position="1"/>
        <end position="235"/>
    </location>
</feature>
<comment type="similarity">
    <text evidence="1">Belongs to the peptidase A1 family.</text>
</comment>
<reference evidence="8" key="1">
    <citation type="submission" date="2021-09" db="EMBL/GenBank/DDBJ databases">
        <authorList>
            <consortium name="AG Swart"/>
            <person name="Singh M."/>
            <person name="Singh A."/>
            <person name="Seah K."/>
            <person name="Emmerich C."/>
        </authorList>
    </citation>
    <scope>NUCLEOTIDE SEQUENCE</scope>
    <source>
        <strain evidence="8">ATCC30299</strain>
    </source>
</reference>
<evidence type="ECO:0000313" key="9">
    <source>
        <dbReference type="Proteomes" id="UP001162131"/>
    </source>
</evidence>
<keyword evidence="6" id="KW-0472">Membrane</keyword>
<evidence type="ECO:0000256" key="4">
    <source>
        <dbReference type="ARBA" id="ARBA00022801"/>
    </source>
</evidence>
<feature type="disulfide bond" evidence="5">
    <location>
        <begin position="161"/>
        <end position="199"/>
    </location>
</feature>
<organism evidence="8 9">
    <name type="scientific">Blepharisma stoltei</name>
    <dbReference type="NCBI Taxonomy" id="1481888"/>
    <lineage>
        <taxon>Eukaryota</taxon>
        <taxon>Sar</taxon>
        <taxon>Alveolata</taxon>
        <taxon>Ciliophora</taxon>
        <taxon>Postciliodesmatophora</taxon>
        <taxon>Heterotrichea</taxon>
        <taxon>Heterotrichida</taxon>
        <taxon>Blepharismidae</taxon>
        <taxon>Blepharisma</taxon>
    </lineage>
</organism>
<evidence type="ECO:0000256" key="1">
    <source>
        <dbReference type="ARBA" id="ARBA00007447"/>
    </source>
</evidence>
<evidence type="ECO:0000256" key="2">
    <source>
        <dbReference type="ARBA" id="ARBA00022670"/>
    </source>
</evidence>
<evidence type="ECO:0000256" key="5">
    <source>
        <dbReference type="PIRSR" id="PIRSR601461-2"/>
    </source>
</evidence>
<dbReference type="SUPFAM" id="SSF50630">
    <property type="entry name" value="Acid proteases"/>
    <property type="match status" value="1"/>
</dbReference>
<dbReference type="PANTHER" id="PTHR47966">
    <property type="entry name" value="BETA-SITE APP-CLEAVING ENZYME, ISOFORM A-RELATED"/>
    <property type="match status" value="1"/>
</dbReference>
<keyword evidence="4" id="KW-0378">Hydrolase</keyword>
<dbReference type="Pfam" id="PF00026">
    <property type="entry name" value="Asp"/>
    <property type="match status" value="1"/>
</dbReference>
<dbReference type="InterPro" id="IPR021109">
    <property type="entry name" value="Peptidase_aspartic_dom_sf"/>
</dbReference>
<dbReference type="Gene3D" id="2.40.70.10">
    <property type="entry name" value="Acid Proteases"/>
    <property type="match status" value="1"/>
</dbReference>